<dbReference type="InterPro" id="IPR002885">
    <property type="entry name" value="PPR_rpt"/>
</dbReference>
<dbReference type="PANTHER" id="PTHR45717:SF7">
    <property type="entry name" value="PENTACOTRIPEPTIDE-REPEAT REGION OF PRORP DOMAIN-CONTAINING PROTEIN"/>
    <property type="match status" value="1"/>
</dbReference>
<feature type="repeat" description="PPR" evidence="4">
    <location>
        <begin position="352"/>
        <end position="386"/>
    </location>
</feature>
<evidence type="ECO:0000256" key="2">
    <source>
        <dbReference type="ARBA" id="ARBA00022737"/>
    </source>
</evidence>
<accession>A0AA39VV40</accession>
<evidence type="ECO:0000256" key="1">
    <source>
        <dbReference type="ARBA" id="ARBA00007626"/>
    </source>
</evidence>
<feature type="repeat" description="PPR" evidence="4">
    <location>
        <begin position="177"/>
        <end position="211"/>
    </location>
</feature>
<dbReference type="GO" id="GO:0005739">
    <property type="term" value="C:mitochondrion"/>
    <property type="evidence" value="ECO:0007669"/>
    <property type="project" value="TreeGrafter"/>
</dbReference>
<evidence type="ECO:0000256" key="3">
    <source>
        <dbReference type="PROSITE-ProRule" id="PRU00339"/>
    </source>
</evidence>
<sequence>MASTLLLRFLKKTHKFTTTTAPILTRTCHIHIVTRKFHGRINNNLYSRISPLGNTTCSLVPVLDKWVQEGNQLKEIELQCIIRVLRSHKRYSQALQVSEWMSNSDLQFSVGDRAVQLNLIGRVRGIQSAESYFNSLSDEYKIDKIYGALLNCYVRERLVDKSLSHMQKMKEMGFATRALNYNELMYLYKGSGQSEKVPEVLSDMKKNGISPDSFTYRICMKAYAARSDLRSMERILQEMESQPNITMDWISYSAVAKIYIKAGLKEKALIYLKKSEEMISKDAVGYNHLICHYASLGNKDEMMRLWGLQKTHCKKHINRDYITMMGCLVKIGELEETEKLLKEWESSCHRYDFRVPNVILVGYSQKGLTEKAEAILRDIVKRGKTPVPNSWTIIAAGYLDKHNIEKAFECMKEALAVQAENKSWRPKPSLIASILYWVRNNRNADEVEAFLRSSKTVIPETTLIKEYIGGKDVDGLLENLKAAEIDGDEETKDDPLVVAAMVLGGGGDGGGLKIWVWLNDDEKPVMKWVGVVCRFGENNPRTTKVGGNQLKELELQRIIRHLRSHKRYSQALQVSEWMRDSDLHFRVCDRAVLLDLIRRVRGERLKRATSKALATSIV</sequence>
<comment type="caution">
    <text evidence="5">The sequence shown here is derived from an EMBL/GenBank/DDBJ whole genome shotgun (WGS) entry which is preliminary data.</text>
</comment>
<feature type="repeat" description="TPR" evidence="3">
    <location>
        <begin position="388"/>
        <end position="421"/>
    </location>
</feature>
<dbReference type="PANTHER" id="PTHR45717">
    <property type="entry name" value="OS12G0527900 PROTEIN"/>
    <property type="match status" value="1"/>
</dbReference>
<reference evidence="5" key="1">
    <citation type="journal article" date="2022" name="Plant J.">
        <title>Strategies of tolerance reflected in two North American maple genomes.</title>
        <authorList>
            <person name="McEvoy S.L."/>
            <person name="Sezen U.U."/>
            <person name="Trouern-Trend A."/>
            <person name="McMahon S.M."/>
            <person name="Schaberg P.G."/>
            <person name="Yang J."/>
            <person name="Wegrzyn J.L."/>
            <person name="Swenson N.G."/>
        </authorList>
    </citation>
    <scope>NUCLEOTIDE SEQUENCE</scope>
    <source>
        <strain evidence="5">NS2018</strain>
    </source>
</reference>
<dbReference type="PROSITE" id="PS50005">
    <property type="entry name" value="TPR"/>
    <property type="match status" value="1"/>
</dbReference>
<dbReference type="PROSITE" id="PS51375">
    <property type="entry name" value="PPR"/>
    <property type="match status" value="2"/>
</dbReference>
<dbReference type="Gene3D" id="1.25.40.10">
    <property type="entry name" value="Tetratricopeptide repeat domain"/>
    <property type="match status" value="3"/>
</dbReference>
<evidence type="ECO:0000313" key="6">
    <source>
        <dbReference type="Proteomes" id="UP001168877"/>
    </source>
</evidence>
<evidence type="ECO:0008006" key="7">
    <source>
        <dbReference type="Google" id="ProtNLM"/>
    </source>
</evidence>
<organism evidence="5 6">
    <name type="scientific">Acer saccharum</name>
    <name type="common">Sugar maple</name>
    <dbReference type="NCBI Taxonomy" id="4024"/>
    <lineage>
        <taxon>Eukaryota</taxon>
        <taxon>Viridiplantae</taxon>
        <taxon>Streptophyta</taxon>
        <taxon>Embryophyta</taxon>
        <taxon>Tracheophyta</taxon>
        <taxon>Spermatophyta</taxon>
        <taxon>Magnoliopsida</taxon>
        <taxon>eudicotyledons</taxon>
        <taxon>Gunneridae</taxon>
        <taxon>Pentapetalae</taxon>
        <taxon>rosids</taxon>
        <taxon>malvids</taxon>
        <taxon>Sapindales</taxon>
        <taxon>Sapindaceae</taxon>
        <taxon>Hippocastanoideae</taxon>
        <taxon>Acereae</taxon>
        <taxon>Acer</taxon>
    </lineage>
</organism>
<dbReference type="NCBIfam" id="TIGR00756">
    <property type="entry name" value="PPR"/>
    <property type="match status" value="1"/>
</dbReference>
<dbReference type="Proteomes" id="UP001168877">
    <property type="component" value="Unassembled WGS sequence"/>
</dbReference>
<dbReference type="Pfam" id="PF13041">
    <property type="entry name" value="PPR_2"/>
    <property type="match status" value="1"/>
</dbReference>
<dbReference type="InterPro" id="IPR019734">
    <property type="entry name" value="TPR_rpt"/>
</dbReference>
<comment type="similarity">
    <text evidence="1">Belongs to the PPR family. P subfamily.</text>
</comment>
<dbReference type="Pfam" id="PF01535">
    <property type="entry name" value="PPR"/>
    <property type="match status" value="3"/>
</dbReference>
<keyword evidence="6" id="KW-1185">Reference proteome</keyword>
<keyword evidence="3" id="KW-0802">TPR repeat</keyword>
<keyword evidence="2" id="KW-0677">Repeat</keyword>
<protein>
    <recommendedName>
        <fullName evidence="7">Pentatricopeptide repeat-containing protein</fullName>
    </recommendedName>
</protein>
<dbReference type="AlphaFoldDB" id="A0AA39VV40"/>
<evidence type="ECO:0000256" key="4">
    <source>
        <dbReference type="PROSITE-ProRule" id="PRU00708"/>
    </source>
</evidence>
<gene>
    <name evidence="5" type="ORF">LWI29_010542</name>
</gene>
<dbReference type="EMBL" id="JAUESC010000003">
    <property type="protein sequence ID" value="KAK0599994.1"/>
    <property type="molecule type" value="Genomic_DNA"/>
</dbReference>
<name>A0AA39VV40_ACESA</name>
<dbReference type="SMART" id="SM00028">
    <property type="entry name" value="TPR"/>
    <property type="match status" value="2"/>
</dbReference>
<dbReference type="SUPFAM" id="SSF48452">
    <property type="entry name" value="TPR-like"/>
    <property type="match status" value="1"/>
</dbReference>
<evidence type="ECO:0000313" key="5">
    <source>
        <dbReference type="EMBL" id="KAK0599994.1"/>
    </source>
</evidence>
<proteinExistence type="inferred from homology"/>
<dbReference type="InterPro" id="IPR011990">
    <property type="entry name" value="TPR-like_helical_dom_sf"/>
</dbReference>
<dbReference type="GO" id="GO:0003729">
    <property type="term" value="F:mRNA binding"/>
    <property type="evidence" value="ECO:0007669"/>
    <property type="project" value="UniProtKB-ARBA"/>
</dbReference>
<reference evidence="5" key="2">
    <citation type="submission" date="2023-06" db="EMBL/GenBank/DDBJ databases">
        <authorList>
            <person name="Swenson N.G."/>
            <person name="Wegrzyn J.L."/>
            <person name="Mcevoy S.L."/>
        </authorList>
    </citation>
    <scope>NUCLEOTIDE SEQUENCE</scope>
    <source>
        <strain evidence="5">NS2018</strain>
        <tissue evidence="5">Leaf</tissue>
    </source>
</reference>